<dbReference type="InterPro" id="IPR029016">
    <property type="entry name" value="GAF-like_dom_sf"/>
</dbReference>
<dbReference type="SUPFAM" id="SSF55781">
    <property type="entry name" value="GAF domain-like"/>
    <property type="match status" value="1"/>
</dbReference>
<dbReference type="InterPro" id="IPR003607">
    <property type="entry name" value="HD/PDEase_dom"/>
</dbReference>
<feature type="domain" description="HD-GYP" evidence="1">
    <location>
        <begin position="480"/>
        <end position="702"/>
    </location>
</feature>
<evidence type="ECO:0000313" key="3">
    <source>
        <dbReference type="Proteomes" id="UP000442694"/>
    </source>
</evidence>
<dbReference type="InterPro" id="IPR006674">
    <property type="entry name" value="HD_domain"/>
</dbReference>
<dbReference type="AlphaFoldDB" id="A0A833JD41"/>
<sequence>MTLSFQMESELVNMSPFEKIEVIFLYKPYEINISINEISSLKLILKNCSLEEAFSTKKYESENLKLFVLTPKQYQEKHTQIKTFLRHGENTKHVGFLIIENLNESKQNRKKNIQENNKAINVFNELSAPYTKNHFMQELKNSIYSLFIYASSDYLSSFSILRDIESNALKEISQAMTSKSFLAGDFLNLVLKQSMKISGADSGFIIIKKGLFDDKNDIKESNKLSQIKNQKFILKYKINLSQKITLKKEIFDPKKSKITKLLCEEMIGISWHEESNIIVSKNKKIKSTSSPLSEIDFDPKHYKIKSYCAFPIRLPSTEVDGFIILLNKKISEDLILDKKSDIDNYVTHFTAHDLNLLESLANQSGIALEHAKLIHDLKQVFESFTAASIIAIESRDPSTKGHSERVATLTVALADAINQTPTGLYAALQFSKIQIEEIRYASLLHDFGKIGVREHILQKEKKLFPFELEKIQSRFSTIQDKMYINILESYLNSLMLKKTNPTEEEIAKIKFEVKKVSEKLENYWKIILDVNEPALLSVETFEKISEIAGSQIIIGENSVPLLTPHEINLLSIKKGSLSQQERIEIESHVTHSYNFLVQIPWSKELKDLPEIVYGHHERLDGSGYPRKLKSKEIPVQAKMMAITDIYDALVARDRPYKKAIPYERALNILESEVKLGKLDAALFKIFVEAKVGELTLEASMDDRPSSVA</sequence>
<dbReference type="EMBL" id="WFLN01000006">
    <property type="protein sequence ID" value="KAB8030705.1"/>
    <property type="molecule type" value="Genomic_DNA"/>
</dbReference>
<dbReference type="CDD" id="cd00077">
    <property type="entry name" value="HDc"/>
    <property type="match status" value="2"/>
</dbReference>
<dbReference type="InterPro" id="IPR037522">
    <property type="entry name" value="HD_GYP_dom"/>
</dbReference>
<reference evidence="2 3" key="1">
    <citation type="submission" date="2019-10" db="EMBL/GenBank/DDBJ databases">
        <title>New genus of Silvanigrellaceae.</title>
        <authorList>
            <person name="Pitt A."/>
            <person name="Hahn M.W."/>
        </authorList>
    </citation>
    <scope>NUCLEOTIDE SEQUENCE [LARGE SCALE GENOMIC DNA]</scope>
    <source>
        <strain evidence="2 3">33A1-SZDP</strain>
    </source>
</reference>
<dbReference type="Gene3D" id="1.10.3210.10">
    <property type="entry name" value="Hypothetical protein af1432"/>
    <property type="match status" value="2"/>
</dbReference>
<dbReference type="Gene3D" id="3.30.450.40">
    <property type="match status" value="1"/>
</dbReference>
<evidence type="ECO:0000259" key="1">
    <source>
        <dbReference type="PROSITE" id="PS51832"/>
    </source>
</evidence>
<dbReference type="Proteomes" id="UP000442694">
    <property type="component" value="Unassembled WGS sequence"/>
</dbReference>
<organism evidence="2 3">
    <name type="scientific">Fluviispira multicolorata</name>
    <dbReference type="NCBI Taxonomy" id="2654512"/>
    <lineage>
        <taxon>Bacteria</taxon>
        <taxon>Pseudomonadati</taxon>
        <taxon>Bdellovibrionota</taxon>
        <taxon>Oligoflexia</taxon>
        <taxon>Silvanigrellales</taxon>
        <taxon>Silvanigrellaceae</taxon>
        <taxon>Fluviispira</taxon>
    </lineage>
</organism>
<dbReference type="Pfam" id="PF01966">
    <property type="entry name" value="HD"/>
    <property type="match status" value="1"/>
</dbReference>
<dbReference type="SMART" id="SM00471">
    <property type="entry name" value="HDc"/>
    <property type="match status" value="1"/>
</dbReference>
<evidence type="ECO:0000313" key="2">
    <source>
        <dbReference type="EMBL" id="KAB8030705.1"/>
    </source>
</evidence>
<comment type="caution">
    <text evidence="2">The sequence shown here is derived from an EMBL/GenBank/DDBJ whole genome shotgun (WGS) entry which is preliminary data.</text>
</comment>
<dbReference type="SUPFAM" id="SSF109604">
    <property type="entry name" value="HD-domain/PDEase-like"/>
    <property type="match status" value="2"/>
</dbReference>
<dbReference type="PANTHER" id="PTHR43155:SF2">
    <property type="entry name" value="CYCLIC DI-GMP PHOSPHODIESTERASE PA4108"/>
    <property type="match status" value="1"/>
</dbReference>
<name>A0A833JD41_9BACT</name>
<keyword evidence="3" id="KW-1185">Reference proteome</keyword>
<dbReference type="PROSITE" id="PS51832">
    <property type="entry name" value="HD_GYP"/>
    <property type="match status" value="1"/>
</dbReference>
<protein>
    <recommendedName>
        <fullName evidence="1">HD-GYP domain-containing protein</fullName>
    </recommendedName>
</protein>
<accession>A0A833JD41</accession>
<dbReference type="Pfam" id="PF13487">
    <property type="entry name" value="HD_5"/>
    <property type="match status" value="1"/>
</dbReference>
<gene>
    <name evidence="2" type="ORF">GCL57_06950</name>
</gene>
<dbReference type="PANTHER" id="PTHR43155">
    <property type="entry name" value="CYCLIC DI-GMP PHOSPHODIESTERASE PA4108-RELATED"/>
    <property type="match status" value="1"/>
</dbReference>
<proteinExistence type="predicted"/>